<sequence>MAVALRPRVLDGTAELDPERWDSLARQAGFYVSRHWIRAWEEHAGARPLMVAVYDDDRLLGAVPCFETRAGTGNPRYDLGTLLDVDNARLDPQLFGGGNSGYRGDVLYERAAPSEARAAVLSLLMETLTNVAATRGARGWSLLYLDGRTAAEVAPYTDAHRLIIGASATMPLEYEDFDGYLGSLSTSNRSNARRDIRSFERSGATVEARRGLAGSVDLVAPLLGNVQGHHGADPSVAGAAGYLRLCAAGGLDDQAVVFLARLDGRPVAFSLAYEFGGRLWMRVVGLDYDRAPACGAYFTTYFYEPVRYALARGLREIDFGMESFEGKLRRGARLRPQWAVASVPGVDLGDWNARRRAHWLAEFGHHRGFHPDDWSVRPSSTAAPASRTPFGA</sequence>
<dbReference type="RefSeq" id="WP_184672230.1">
    <property type="nucleotide sequence ID" value="NZ_BAABAI010000009.1"/>
</dbReference>
<dbReference type="EMBL" id="JACHJS010000001">
    <property type="protein sequence ID" value="MBB4967473.1"/>
    <property type="molecule type" value="Genomic_DNA"/>
</dbReference>
<reference evidence="1 2" key="1">
    <citation type="submission" date="2020-08" db="EMBL/GenBank/DDBJ databases">
        <title>Sequencing the genomes of 1000 actinobacteria strains.</title>
        <authorList>
            <person name="Klenk H.-P."/>
        </authorList>
    </citation>
    <scope>NUCLEOTIDE SEQUENCE [LARGE SCALE GENOMIC DNA]</scope>
    <source>
        <strain evidence="1 2">DSM 45084</strain>
    </source>
</reference>
<dbReference type="AlphaFoldDB" id="A0A7W7WY93"/>
<dbReference type="InterPro" id="IPR016181">
    <property type="entry name" value="Acyl_CoA_acyltransferase"/>
</dbReference>
<evidence type="ECO:0008006" key="3">
    <source>
        <dbReference type="Google" id="ProtNLM"/>
    </source>
</evidence>
<protein>
    <recommendedName>
        <fullName evidence="3">GNAT family N-acetyltransferase</fullName>
    </recommendedName>
</protein>
<evidence type="ECO:0000313" key="1">
    <source>
        <dbReference type="EMBL" id="MBB4967473.1"/>
    </source>
</evidence>
<name>A0A7W7WY93_9PSEU</name>
<dbReference type="Gene3D" id="3.40.630.30">
    <property type="match status" value="1"/>
</dbReference>
<gene>
    <name evidence="1" type="ORF">F4559_004832</name>
</gene>
<organism evidence="1 2">
    <name type="scientific">Saccharothrix violaceirubra</name>
    <dbReference type="NCBI Taxonomy" id="413306"/>
    <lineage>
        <taxon>Bacteria</taxon>
        <taxon>Bacillati</taxon>
        <taxon>Actinomycetota</taxon>
        <taxon>Actinomycetes</taxon>
        <taxon>Pseudonocardiales</taxon>
        <taxon>Pseudonocardiaceae</taxon>
        <taxon>Saccharothrix</taxon>
    </lineage>
</organism>
<keyword evidence="2" id="KW-1185">Reference proteome</keyword>
<dbReference type="SUPFAM" id="SSF55729">
    <property type="entry name" value="Acyl-CoA N-acyltransferases (Nat)"/>
    <property type="match status" value="1"/>
</dbReference>
<dbReference type="Pfam" id="PF04339">
    <property type="entry name" value="FemAB_like"/>
    <property type="match status" value="1"/>
</dbReference>
<comment type="caution">
    <text evidence="1">The sequence shown here is derived from an EMBL/GenBank/DDBJ whole genome shotgun (WGS) entry which is preliminary data.</text>
</comment>
<dbReference type="Proteomes" id="UP000542674">
    <property type="component" value="Unassembled WGS sequence"/>
</dbReference>
<evidence type="ECO:0000313" key="2">
    <source>
        <dbReference type="Proteomes" id="UP000542674"/>
    </source>
</evidence>
<accession>A0A7W7WY93</accession>
<dbReference type="InterPro" id="IPR007434">
    <property type="entry name" value="FemAB-like"/>
</dbReference>
<proteinExistence type="predicted"/>